<dbReference type="PANTHER" id="PTHR15921">
    <property type="entry name" value="PRE-MRNA CLEAVAGE COMPLEX II"/>
    <property type="match status" value="1"/>
</dbReference>
<feature type="region of interest" description="Disordered" evidence="2">
    <location>
        <begin position="288"/>
        <end position="322"/>
    </location>
</feature>
<dbReference type="FunFam" id="1.25.40.90:FF:000023">
    <property type="entry name" value="polyadenylation and cleavage factor homolog 4"/>
    <property type="match status" value="1"/>
</dbReference>
<feature type="region of interest" description="Disordered" evidence="2">
    <location>
        <begin position="1"/>
        <end position="26"/>
    </location>
</feature>
<dbReference type="GO" id="GO:0005737">
    <property type="term" value="C:cytoplasm"/>
    <property type="evidence" value="ECO:0007669"/>
    <property type="project" value="TreeGrafter"/>
</dbReference>
<feature type="domain" description="CID" evidence="3">
    <location>
        <begin position="52"/>
        <end position="180"/>
    </location>
</feature>
<dbReference type="GO" id="GO:0031124">
    <property type="term" value="P:mRNA 3'-end processing"/>
    <property type="evidence" value="ECO:0007669"/>
    <property type="project" value="InterPro"/>
</dbReference>
<sequence>MEERFPSSRENPRAAGPPSQRPSPSITERFGAMLREQEEKLREVTGEEPVLTADDVVRCYEDVLSELTFNSKPVITDLTIIAGQHTRYAEEIADAICTRILEVAEDQKLPSLYLIDSIVKNIGHHYVKVFAARLPKVFCEAYNQVHPTQYSSMRHLFGTWSQVFPSKILKKIEDELQFSPSESKRSSGMASTRQSKPPSPHRSHGIHVNPKYLGARHQFEQYAVDLATSGTGPPRTAMVHASSVIGAGGSMPHLKDKISLSSSPPRIGVRRPVSPSNMRFYNGISSRKIGGTASPSHSEFVYGPGGVSDPNSRADRSRSSNENPYHVEVSMLHNHKYGYGKQHPRDLIDAYGNPRGRVSSYEKFPKVQRLDVNGIASEAATRKWKNSDEEEYVWESMSPTLADQNRRNSLPPFGPSSGSFSNRTGISRSNPAMPETDFQRCSWPVQTQSHPGSMMKHLDGTSQTGSPPYYQNSNCARDNGKFSCMFPQSMRQSLSPRSRSTALAFGGVTPSIDQKLPVPRDSLPEIELPLRSLSNAHDDLLKINTAMIDRQSTLRPYSPPQDMLPSGHKSQLLPSLSIPPNQKLVNGQLDISEPNKLLMNQGAHPRIFVPENKYDIVDKYSSESVKFLHFPDQPPSNTHLNQQSRVQGISMPMQTPETYGSILPHATALVSSYSIGQRVNHLQTLGTGVSVVSVLPCSSFATPSVAVHSTIDTPLHLHGSLLPPLPPGPCPASSQMGSAPQTMSSSISSSPASAFSGLIGSLMEQGLISLKPSVQSQEALGVEFDIELLKVRHESAVNALYDELPRKCATCGLRFKGQEEHSGHMDWHVTKNRVSKNRKQKPSRKWYVSVKEWLSGAEILGNDVVPGFLPTESVLEKKEDIEMAVPADENQNVCALCGELFEDFYSDETEEWMYKGAVYLNAPDGYIEGLDRSQLGPIVHAKCRSYVMWLVEDHPAVVTSFISYCSSSHLLPHGKCLLVCHCFKSLFKIFQRISCVAFLLHHLIIIDLPMQFLTLANGVEECDAV</sequence>
<feature type="compositionally biased region" description="Basic and acidic residues" evidence="2">
    <location>
        <begin position="1"/>
        <end position="12"/>
    </location>
</feature>
<dbReference type="Proteomes" id="UP001222027">
    <property type="component" value="Unassembled WGS sequence"/>
</dbReference>
<dbReference type="CDD" id="cd16982">
    <property type="entry name" value="CID_Pcf11"/>
    <property type="match status" value="1"/>
</dbReference>
<dbReference type="InterPro" id="IPR045154">
    <property type="entry name" value="PCF11-like"/>
</dbReference>
<dbReference type="PROSITE" id="PS51391">
    <property type="entry name" value="CID"/>
    <property type="match status" value="1"/>
</dbReference>
<dbReference type="InterPro" id="IPR013087">
    <property type="entry name" value="Znf_C2H2_type"/>
</dbReference>
<dbReference type="InterPro" id="IPR057242">
    <property type="entry name" value="PCFS4-like"/>
</dbReference>
<dbReference type="AlphaFoldDB" id="A0AAV8PA83"/>
<evidence type="ECO:0000313" key="4">
    <source>
        <dbReference type="EMBL" id="KAJ8477051.1"/>
    </source>
</evidence>
<dbReference type="SUPFAM" id="SSF48464">
    <property type="entry name" value="ENTH/VHS domain"/>
    <property type="match status" value="1"/>
</dbReference>
<feature type="compositionally biased region" description="Polar residues" evidence="2">
    <location>
        <begin position="179"/>
        <end position="196"/>
    </location>
</feature>
<dbReference type="PANTHER" id="PTHR15921:SF12">
    <property type="entry name" value="POLYADENYLATION AND CLEAVAGE FACTOR HOMOLOG 4"/>
    <property type="match status" value="1"/>
</dbReference>
<evidence type="ECO:0000313" key="5">
    <source>
        <dbReference type="Proteomes" id="UP001222027"/>
    </source>
</evidence>
<proteinExistence type="predicted"/>
<dbReference type="SMART" id="SM00582">
    <property type="entry name" value="RPR"/>
    <property type="match status" value="1"/>
</dbReference>
<evidence type="ECO:0000256" key="2">
    <source>
        <dbReference type="SAM" id="MobiDB-lite"/>
    </source>
</evidence>
<protein>
    <recommendedName>
        <fullName evidence="3">CID domain-containing protein</fullName>
    </recommendedName>
</protein>
<dbReference type="PROSITE" id="PS00028">
    <property type="entry name" value="ZINC_FINGER_C2H2_1"/>
    <property type="match status" value="1"/>
</dbReference>
<dbReference type="GO" id="GO:0000993">
    <property type="term" value="F:RNA polymerase II complex binding"/>
    <property type="evidence" value="ECO:0007669"/>
    <property type="project" value="InterPro"/>
</dbReference>
<dbReference type="GO" id="GO:0005849">
    <property type="term" value="C:mRNA cleavage factor complex"/>
    <property type="evidence" value="ECO:0007669"/>
    <property type="project" value="TreeGrafter"/>
</dbReference>
<dbReference type="InterPro" id="IPR006569">
    <property type="entry name" value="CID_dom"/>
</dbReference>
<keyword evidence="5" id="KW-1185">Reference proteome</keyword>
<feature type="region of interest" description="Disordered" evidence="2">
    <location>
        <begin position="399"/>
        <end position="437"/>
    </location>
</feature>
<name>A0AAV8PA83_ENSVE</name>
<dbReference type="GO" id="GO:0003729">
    <property type="term" value="F:mRNA binding"/>
    <property type="evidence" value="ECO:0007669"/>
    <property type="project" value="InterPro"/>
</dbReference>
<dbReference type="Gene3D" id="1.25.40.90">
    <property type="match status" value="1"/>
</dbReference>
<dbReference type="EMBL" id="JAQQAF010000006">
    <property type="protein sequence ID" value="KAJ8477051.1"/>
    <property type="molecule type" value="Genomic_DNA"/>
</dbReference>
<keyword evidence="1" id="KW-0507">mRNA processing</keyword>
<dbReference type="InterPro" id="IPR008942">
    <property type="entry name" value="ENTH_VHS"/>
</dbReference>
<evidence type="ECO:0000256" key="1">
    <source>
        <dbReference type="ARBA" id="ARBA00022664"/>
    </source>
</evidence>
<comment type="caution">
    <text evidence="4">The sequence shown here is derived from an EMBL/GenBank/DDBJ whole genome shotgun (WGS) entry which is preliminary data.</text>
</comment>
<dbReference type="InterPro" id="IPR047415">
    <property type="entry name" value="Pcf11_CID"/>
</dbReference>
<reference evidence="4 5" key="1">
    <citation type="submission" date="2022-12" db="EMBL/GenBank/DDBJ databases">
        <title>Chromosome-scale assembly of the Ensete ventricosum genome.</title>
        <authorList>
            <person name="Dussert Y."/>
            <person name="Stocks J."/>
            <person name="Wendawek A."/>
            <person name="Woldeyes F."/>
            <person name="Nichols R.A."/>
            <person name="Borrell J.S."/>
        </authorList>
    </citation>
    <scope>NUCLEOTIDE SEQUENCE [LARGE SCALE GENOMIC DNA]</scope>
    <source>
        <strain evidence="5">cv. Maze</strain>
        <tissue evidence="4">Seeds</tissue>
    </source>
</reference>
<dbReference type="GO" id="GO:0006369">
    <property type="term" value="P:termination of RNA polymerase II transcription"/>
    <property type="evidence" value="ECO:0007669"/>
    <property type="project" value="InterPro"/>
</dbReference>
<dbReference type="Pfam" id="PF04818">
    <property type="entry name" value="CID"/>
    <property type="match status" value="1"/>
</dbReference>
<gene>
    <name evidence="4" type="ORF">OPV22_020778</name>
</gene>
<evidence type="ECO:0000259" key="3">
    <source>
        <dbReference type="PROSITE" id="PS51391"/>
    </source>
</evidence>
<feature type="region of interest" description="Disordered" evidence="2">
    <location>
        <begin position="179"/>
        <end position="208"/>
    </location>
</feature>
<dbReference type="Pfam" id="PF23228">
    <property type="entry name" value="zf_PCFS4"/>
    <property type="match status" value="1"/>
</dbReference>
<accession>A0AAV8PA83</accession>
<organism evidence="4 5">
    <name type="scientific">Ensete ventricosum</name>
    <name type="common">Abyssinian banana</name>
    <name type="synonym">Musa ensete</name>
    <dbReference type="NCBI Taxonomy" id="4639"/>
    <lineage>
        <taxon>Eukaryota</taxon>
        <taxon>Viridiplantae</taxon>
        <taxon>Streptophyta</taxon>
        <taxon>Embryophyta</taxon>
        <taxon>Tracheophyta</taxon>
        <taxon>Spermatophyta</taxon>
        <taxon>Magnoliopsida</taxon>
        <taxon>Liliopsida</taxon>
        <taxon>Zingiberales</taxon>
        <taxon>Musaceae</taxon>
        <taxon>Ensete</taxon>
    </lineage>
</organism>